<feature type="region of interest" description="Disordered" evidence="6">
    <location>
        <begin position="251"/>
        <end position="438"/>
    </location>
</feature>
<feature type="region of interest" description="Disordered" evidence="6">
    <location>
        <begin position="80"/>
        <end position="114"/>
    </location>
</feature>
<dbReference type="CDD" id="cd14014">
    <property type="entry name" value="STKc_PknB_like"/>
    <property type="match status" value="1"/>
</dbReference>
<protein>
    <submittedName>
        <fullName evidence="8">Protein kinase</fullName>
    </submittedName>
</protein>
<dbReference type="SUPFAM" id="SSF56112">
    <property type="entry name" value="Protein kinase-like (PK-like)"/>
    <property type="match status" value="1"/>
</dbReference>
<evidence type="ECO:0000256" key="4">
    <source>
        <dbReference type="ARBA" id="ARBA00022840"/>
    </source>
</evidence>
<keyword evidence="4 5" id="KW-0067">ATP-binding</keyword>
<dbReference type="InterPro" id="IPR017441">
    <property type="entry name" value="Protein_kinase_ATP_BS"/>
</dbReference>
<feature type="compositionally biased region" description="Low complexity" evidence="6">
    <location>
        <begin position="305"/>
        <end position="315"/>
    </location>
</feature>
<dbReference type="Pfam" id="PF00069">
    <property type="entry name" value="Pkinase"/>
    <property type="match status" value="1"/>
</dbReference>
<evidence type="ECO:0000313" key="8">
    <source>
        <dbReference type="EMBL" id="MCI3238541.1"/>
    </source>
</evidence>
<gene>
    <name evidence="8" type="ORF">MQN93_02260</name>
</gene>
<proteinExistence type="predicted"/>
<dbReference type="InterPro" id="IPR011009">
    <property type="entry name" value="Kinase-like_dom_sf"/>
</dbReference>
<organism evidence="8 9">
    <name type="scientific">Streptomyces spinosisporus</name>
    <dbReference type="NCBI Taxonomy" id="2927582"/>
    <lineage>
        <taxon>Bacteria</taxon>
        <taxon>Bacillati</taxon>
        <taxon>Actinomycetota</taxon>
        <taxon>Actinomycetes</taxon>
        <taxon>Kitasatosporales</taxon>
        <taxon>Streptomycetaceae</taxon>
        <taxon>Streptomyces</taxon>
    </lineage>
</organism>
<comment type="caution">
    <text evidence="8">The sequence shown here is derived from an EMBL/GenBank/DDBJ whole genome shotgun (WGS) entry which is preliminary data.</text>
</comment>
<evidence type="ECO:0000259" key="7">
    <source>
        <dbReference type="PROSITE" id="PS50011"/>
    </source>
</evidence>
<reference evidence="8" key="1">
    <citation type="submission" date="2022-03" db="EMBL/GenBank/DDBJ databases">
        <title>Streptomyces 7R015 and 7R016 isolated from Barleria lupulina in Thailand.</title>
        <authorList>
            <person name="Kanchanasin P."/>
            <person name="Phongsopitanun W."/>
            <person name="Tanasupawat S."/>
        </authorList>
    </citation>
    <scope>NUCLEOTIDE SEQUENCE</scope>
    <source>
        <strain evidence="8">7R016</strain>
    </source>
</reference>
<dbReference type="Gene3D" id="3.30.200.20">
    <property type="entry name" value="Phosphorylase Kinase, domain 1"/>
    <property type="match status" value="1"/>
</dbReference>
<keyword evidence="3 8" id="KW-0418">Kinase</keyword>
<keyword evidence="9" id="KW-1185">Reference proteome</keyword>
<dbReference type="PROSITE" id="PS00107">
    <property type="entry name" value="PROTEIN_KINASE_ATP"/>
    <property type="match status" value="1"/>
</dbReference>
<evidence type="ECO:0000256" key="2">
    <source>
        <dbReference type="ARBA" id="ARBA00022741"/>
    </source>
</evidence>
<feature type="compositionally biased region" description="Low complexity" evidence="6">
    <location>
        <begin position="361"/>
        <end position="372"/>
    </location>
</feature>
<evidence type="ECO:0000313" key="9">
    <source>
        <dbReference type="Proteomes" id="UP001165270"/>
    </source>
</evidence>
<evidence type="ECO:0000256" key="6">
    <source>
        <dbReference type="SAM" id="MobiDB-lite"/>
    </source>
</evidence>
<dbReference type="Gene3D" id="1.10.510.10">
    <property type="entry name" value="Transferase(Phosphotransferase) domain 1"/>
    <property type="match status" value="1"/>
</dbReference>
<feature type="compositionally biased region" description="Pro residues" evidence="6">
    <location>
        <begin position="373"/>
        <end position="387"/>
    </location>
</feature>
<keyword evidence="2 5" id="KW-0547">Nucleotide-binding</keyword>
<dbReference type="PANTHER" id="PTHR43289">
    <property type="entry name" value="MITOGEN-ACTIVATED PROTEIN KINASE KINASE KINASE 20-RELATED"/>
    <property type="match status" value="1"/>
</dbReference>
<dbReference type="SMART" id="SM00530">
    <property type="entry name" value="HTH_XRE"/>
    <property type="match status" value="1"/>
</dbReference>
<dbReference type="GO" id="GO:0016301">
    <property type="term" value="F:kinase activity"/>
    <property type="evidence" value="ECO:0007669"/>
    <property type="project" value="UniProtKB-KW"/>
</dbReference>
<keyword evidence="1" id="KW-0808">Transferase</keyword>
<dbReference type="PROSITE" id="PS00108">
    <property type="entry name" value="PROTEIN_KINASE_ST"/>
    <property type="match status" value="1"/>
</dbReference>
<dbReference type="RefSeq" id="WP_242708061.1">
    <property type="nucleotide sequence ID" value="NZ_JALDAX010000001.1"/>
</dbReference>
<evidence type="ECO:0000256" key="1">
    <source>
        <dbReference type="ARBA" id="ARBA00022679"/>
    </source>
</evidence>
<feature type="domain" description="Protein kinase" evidence="7">
    <location>
        <begin position="446"/>
        <end position="707"/>
    </location>
</feature>
<feature type="compositionally biased region" description="Pro residues" evidence="6">
    <location>
        <begin position="316"/>
        <end position="327"/>
    </location>
</feature>
<dbReference type="Proteomes" id="UP001165270">
    <property type="component" value="Unassembled WGS sequence"/>
</dbReference>
<feature type="compositionally biased region" description="Low complexity" evidence="6">
    <location>
        <begin position="275"/>
        <end position="294"/>
    </location>
</feature>
<dbReference type="PROSITE" id="PS50011">
    <property type="entry name" value="PROTEIN_KINASE_DOM"/>
    <property type="match status" value="1"/>
</dbReference>
<feature type="compositionally biased region" description="Low complexity" evidence="6">
    <location>
        <begin position="328"/>
        <end position="338"/>
    </location>
</feature>
<accession>A0ABS9X8Z4</accession>
<feature type="compositionally biased region" description="Pro residues" evidence="6">
    <location>
        <begin position="395"/>
        <end position="423"/>
    </location>
</feature>
<dbReference type="SMART" id="SM00220">
    <property type="entry name" value="S_TKc"/>
    <property type="match status" value="1"/>
</dbReference>
<dbReference type="EMBL" id="JALDAX010000001">
    <property type="protein sequence ID" value="MCI3238541.1"/>
    <property type="molecule type" value="Genomic_DNA"/>
</dbReference>
<dbReference type="InterPro" id="IPR001387">
    <property type="entry name" value="Cro/C1-type_HTH"/>
</dbReference>
<sequence length="1047" mass="109304">MHDFAQGLRDLRAAAGSPPYRELSRRARYSHSALSDAAAGHRLPTLDVTLALVAACGGDVDAWRVRWEELDAQLRATHPELLPGQGESEDDAAGSPPRVQGAEPLASRQAPAGWDASSAEARAVIRRLTEAGEYGRATVAAEMCEGDAVRVYGVESAEAAGWAEIRADVARAAGEMGTATRWWLTAAKRRTARGVPDTSGAVAAARSAHWCWERVTDPVEARLLGADLVVLLSRLPGLDPRQLPAARSRLNSLANTPDPGAGASGTPPHPPTPDPSATASRTTARGSAAPASPSDGGGPTPAAPVPATDAASTPAPATPSVPTPPGAPATSPAHASPSPLRPIPEPSLPSPNPESSPPHSNPKTSLPHSNPESSPPHPNPESSPPHSNPKTSLPHPSPKTSLPPPNPEPSLPHPNPEPLPSPAPTAVDPPVVEPLRKADPERVGAFRLLGRLGAGAMGEVFLGASASGRPVAVKVVRADFAQDAAFRRRFAAEVATARRVQGPYTPAVVDADADAERPWLATTYISGPSLAEVIRTSGPLQPGVVRALAAGIAEALAAIHGAGVLHRDLKPSNVLLDRDGPKVIDFGVARAADGTRLTETGVAVGTVPFMSPEQIDGRPLGPPSDVFSLGGLLTYAATGLTPFGEGNPGEVAGRIIQGAPDARALDVHDGALRELITRCLDKDPGRRPTPRQIIESSGNGRPHGNWLPAPLAARIARREHRVADVLKGVARRGRTRRSLKLVVPLAAALVLAVVLALTLHRGDATPRASASYGYETVFRNRPVALRDDEHEIDLMSGDVVTGSRYWTLSTDAGGDSKGGFSLQDATDAYVAGSGRITPAQCAADVARHPVEDEVHWPQVPAGSWFCLRWWLTGDIAVLRVSSTDTGSWGADLSLDYYRHSPPLSTPGSVPGPVGAGYRRLYAPRPLTLPGADSLIDLGRGRVASKGTWVLSTDAGGDSKGAYDLQDSSDAYISGQSPVGPARCAVGIAQHPVADQVRFPQVPAGTWFCVRDTLTHDIAVIQVLDKDDGDWSTTITVTAYRPTTAGGN</sequence>
<dbReference type="InterPro" id="IPR000719">
    <property type="entry name" value="Prot_kinase_dom"/>
</dbReference>
<dbReference type="InterPro" id="IPR008271">
    <property type="entry name" value="Ser/Thr_kinase_AS"/>
</dbReference>
<name>A0ABS9X8Z4_9ACTN</name>
<dbReference type="PANTHER" id="PTHR43289:SF34">
    <property type="entry name" value="SERINE_THREONINE-PROTEIN KINASE YBDM-RELATED"/>
    <property type="match status" value="1"/>
</dbReference>
<feature type="compositionally biased region" description="Pro residues" evidence="6">
    <location>
        <begin position="339"/>
        <end position="360"/>
    </location>
</feature>
<feature type="binding site" evidence="5">
    <location>
        <position position="474"/>
    </location>
    <ligand>
        <name>ATP</name>
        <dbReference type="ChEBI" id="CHEBI:30616"/>
    </ligand>
</feature>
<evidence type="ECO:0000256" key="3">
    <source>
        <dbReference type="ARBA" id="ARBA00022777"/>
    </source>
</evidence>
<evidence type="ECO:0000256" key="5">
    <source>
        <dbReference type="PROSITE-ProRule" id="PRU10141"/>
    </source>
</evidence>